<name>A0A835R4R6_VANPL</name>
<evidence type="ECO:0000313" key="3">
    <source>
        <dbReference type="Proteomes" id="UP000639772"/>
    </source>
</evidence>
<protein>
    <submittedName>
        <fullName evidence="2">Uncharacterized protein</fullName>
    </submittedName>
</protein>
<organism evidence="2 3">
    <name type="scientific">Vanilla planifolia</name>
    <name type="common">Vanilla</name>
    <dbReference type="NCBI Taxonomy" id="51239"/>
    <lineage>
        <taxon>Eukaryota</taxon>
        <taxon>Viridiplantae</taxon>
        <taxon>Streptophyta</taxon>
        <taxon>Embryophyta</taxon>
        <taxon>Tracheophyta</taxon>
        <taxon>Spermatophyta</taxon>
        <taxon>Magnoliopsida</taxon>
        <taxon>Liliopsida</taxon>
        <taxon>Asparagales</taxon>
        <taxon>Orchidaceae</taxon>
        <taxon>Vanilloideae</taxon>
        <taxon>Vanilleae</taxon>
        <taxon>Vanilla</taxon>
    </lineage>
</organism>
<feature type="compositionally biased region" description="Basic and acidic residues" evidence="1">
    <location>
        <begin position="1"/>
        <end position="12"/>
    </location>
</feature>
<dbReference type="EMBL" id="JADCNM010000005">
    <property type="protein sequence ID" value="KAG0483658.1"/>
    <property type="molecule type" value="Genomic_DNA"/>
</dbReference>
<sequence>MGARGGAEEAEKAQVAGFRGKGNNGRRAAVEQPQGMENIGRRAGVRFYCELQKEIVKALPAPE</sequence>
<dbReference type="Proteomes" id="UP000639772">
    <property type="component" value="Unassembled WGS sequence"/>
</dbReference>
<gene>
    <name evidence="2" type="ORF">HPP92_011742</name>
</gene>
<accession>A0A835R4R6</accession>
<proteinExistence type="predicted"/>
<comment type="caution">
    <text evidence="2">The sequence shown here is derived from an EMBL/GenBank/DDBJ whole genome shotgun (WGS) entry which is preliminary data.</text>
</comment>
<reference evidence="2 3" key="1">
    <citation type="journal article" date="2020" name="Nat. Food">
        <title>A phased Vanilla planifolia genome enables genetic improvement of flavour and production.</title>
        <authorList>
            <person name="Hasing T."/>
            <person name="Tang H."/>
            <person name="Brym M."/>
            <person name="Khazi F."/>
            <person name="Huang T."/>
            <person name="Chambers A.H."/>
        </authorList>
    </citation>
    <scope>NUCLEOTIDE SEQUENCE [LARGE SCALE GENOMIC DNA]</scope>
    <source>
        <tissue evidence="2">Leaf</tissue>
    </source>
</reference>
<evidence type="ECO:0000256" key="1">
    <source>
        <dbReference type="SAM" id="MobiDB-lite"/>
    </source>
</evidence>
<dbReference type="AlphaFoldDB" id="A0A835R4R6"/>
<evidence type="ECO:0000313" key="2">
    <source>
        <dbReference type="EMBL" id="KAG0483658.1"/>
    </source>
</evidence>
<feature type="region of interest" description="Disordered" evidence="1">
    <location>
        <begin position="1"/>
        <end position="35"/>
    </location>
</feature>